<proteinExistence type="predicted"/>
<keyword evidence="3" id="KW-1185">Reference proteome</keyword>
<protein>
    <submittedName>
        <fullName evidence="2">Uncharacterized protein</fullName>
    </submittedName>
</protein>
<accession>A0ABN0D0Z6</accession>
<dbReference type="EMBL" id="AFIJ01000023">
    <property type="protein sequence ID" value="EGL40707.1"/>
    <property type="molecule type" value="Genomic_DNA"/>
</dbReference>
<dbReference type="Proteomes" id="UP000004018">
    <property type="component" value="Unassembled WGS sequence"/>
</dbReference>
<reference evidence="2 3" key="1">
    <citation type="submission" date="2011-04" db="EMBL/GenBank/DDBJ databases">
        <authorList>
            <person name="Harkins D.M."/>
            <person name="Madupu R."/>
            <person name="Durkin A.S."/>
            <person name="Torralba M."/>
            <person name="Methe B."/>
            <person name="Sutton G.G."/>
            <person name="Nelson K.E."/>
        </authorList>
    </citation>
    <scope>NUCLEOTIDE SEQUENCE [LARGE SCALE GENOMIC DNA]</scope>
    <source>
        <strain evidence="2 3">UPII 199-6</strain>
    </source>
</reference>
<comment type="caution">
    <text evidence="2">The sequence shown here is derived from an EMBL/GenBank/DDBJ whole genome shotgun (WGS) entry which is preliminary data.</text>
</comment>
<sequence length="45" mass="5030">MQERTARRAASPPGSVHAGTSLPVPLALHIKFLRKYLHFHHISIS</sequence>
<evidence type="ECO:0000313" key="2">
    <source>
        <dbReference type="EMBL" id="EGL40707.1"/>
    </source>
</evidence>
<evidence type="ECO:0000313" key="3">
    <source>
        <dbReference type="Proteomes" id="UP000004018"/>
    </source>
</evidence>
<feature type="region of interest" description="Disordered" evidence="1">
    <location>
        <begin position="1"/>
        <end position="21"/>
    </location>
</feature>
<organism evidence="2 3">
    <name type="scientific">Megasphaera lornae</name>
    <dbReference type="NCBI Taxonomy" id="1000568"/>
    <lineage>
        <taxon>Bacteria</taxon>
        <taxon>Bacillati</taxon>
        <taxon>Bacillota</taxon>
        <taxon>Negativicutes</taxon>
        <taxon>Veillonellales</taxon>
        <taxon>Veillonellaceae</taxon>
        <taxon>Megasphaera</taxon>
    </lineage>
</organism>
<gene>
    <name evidence="2" type="ORF">HMPREF1039_1155</name>
</gene>
<evidence type="ECO:0000256" key="1">
    <source>
        <dbReference type="SAM" id="MobiDB-lite"/>
    </source>
</evidence>
<name>A0ABN0D0Z6_9FIRM</name>